<name>A0ACB9NQ94_BAUVA</name>
<organism evidence="1 2">
    <name type="scientific">Bauhinia variegata</name>
    <name type="common">Purple orchid tree</name>
    <name type="synonym">Phanera variegata</name>
    <dbReference type="NCBI Taxonomy" id="167791"/>
    <lineage>
        <taxon>Eukaryota</taxon>
        <taxon>Viridiplantae</taxon>
        <taxon>Streptophyta</taxon>
        <taxon>Embryophyta</taxon>
        <taxon>Tracheophyta</taxon>
        <taxon>Spermatophyta</taxon>
        <taxon>Magnoliopsida</taxon>
        <taxon>eudicotyledons</taxon>
        <taxon>Gunneridae</taxon>
        <taxon>Pentapetalae</taxon>
        <taxon>rosids</taxon>
        <taxon>fabids</taxon>
        <taxon>Fabales</taxon>
        <taxon>Fabaceae</taxon>
        <taxon>Cercidoideae</taxon>
        <taxon>Cercideae</taxon>
        <taxon>Bauhiniinae</taxon>
        <taxon>Bauhinia</taxon>
    </lineage>
</organism>
<proteinExistence type="predicted"/>
<accession>A0ACB9NQ94</accession>
<dbReference type="EMBL" id="CM039431">
    <property type="protein sequence ID" value="KAI4338268.1"/>
    <property type="molecule type" value="Genomic_DNA"/>
</dbReference>
<sequence>MRRQQIRPGRPDDECWQYVDKVDEKRWTCKYCLGCFGGSITRVKAHLAGIRGQQISICHGEVPSNVKLAASQGLCNTQPGDSTHVQPTRQAQASMKRNHERDNGTCQAAAFVGNNIFQPNEVLSFCNTSTDNWFESLLALDDDTSGLEMTSNPIIEARNRTIQDDVVEEQPQLRESPSRKKRRTEVMTKSIDQREFTRESTDLQAEHGTEGIEAGINTHIGKGNHNPNAPTADDGPQLDAFDNVGTNPPTNASRSDDEPQLNAYYNGGTQDIIGITNLSGHIKGNANGVINLGILFASAATSRDGNYTSTPTQPHSDTQQKVAAIGSLADILKVIDGTKIDSATSRPRITLGTQFDNTGRQNIKGLSNQTGYVEGNANGVINVGELYI</sequence>
<keyword evidence="2" id="KW-1185">Reference proteome</keyword>
<dbReference type="Proteomes" id="UP000828941">
    <property type="component" value="Chromosome 6"/>
</dbReference>
<evidence type="ECO:0000313" key="1">
    <source>
        <dbReference type="EMBL" id="KAI4338268.1"/>
    </source>
</evidence>
<protein>
    <submittedName>
        <fullName evidence="1">Uncharacterized protein</fullName>
    </submittedName>
</protein>
<comment type="caution">
    <text evidence="1">The sequence shown here is derived from an EMBL/GenBank/DDBJ whole genome shotgun (WGS) entry which is preliminary data.</text>
</comment>
<evidence type="ECO:0000313" key="2">
    <source>
        <dbReference type="Proteomes" id="UP000828941"/>
    </source>
</evidence>
<gene>
    <name evidence="1" type="ORF">L6164_016610</name>
</gene>
<reference evidence="1 2" key="1">
    <citation type="journal article" date="2022" name="DNA Res.">
        <title>Chromosomal-level genome assembly of the orchid tree Bauhinia variegata (Leguminosae; Cercidoideae) supports the allotetraploid origin hypothesis of Bauhinia.</title>
        <authorList>
            <person name="Zhong Y."/>
            <person name="Chen Y."/>
            <person name="Zheng D."/>
            <person name="Pang J."/>
            <person name="Liu Y."/>
            <person name="Luo S."/>
            <person name="Meng S."/>
            <person name="Qian L."/>
            <person name="Wei D."/>
            <person name="Dai S."/>
            <person name="Zhou R."/>
        </authorList>
    </citation>
    <scope>NUCLEOTIDE SEQUENCE [LARGE SCALE GENOMIC DNA]</scope>
    <source>
        <strain evidence="1">BV-YZ2020</strain>
    </source>
</reference>